<reference evidence="1 2" key="1">
    <citation type="submission" date="2020-12" db="EMBL/GenBank/DDBJ databases">
        <title>WGS of Legionella: environmental sample.</title>
        <authorList>
            <person name="Cristino S."/>
            <person name="Girolamini L."/>
            <person name="Salaris S."/>
            <person name="Pascale M.R."/>
            <person name="Mazzotta M."/>
            <person name="Orsini M."/>
            <person name="Grottola A."/>
        </authorList>
    </citation>
    <scope>NUCLEOTIDE SEQUENCE [LARGE SCALE GENOMIC DNA]</scope>
    <source>
        <strain evidence="1 2">30cs62</strain>
    </source>
</reference>
<evidence type="ECO:0000313" key="2">
    <source>
        <dbReference type="Proteomes" id="UP000809910"/>
    </source>
</evidence>
<comment type="caution">
    <text evidence="1">The sequence shown here is derived from an EMBL/GenBank/DDBJ whole genome shotgun (WGS) entry which is preliminary data.</text>
</comment>
<keyword evidence="2" id="KW-1185">Reference proteome</keyword>
<dbReference type="RefSeq" id="WP_203109853.1">
    <property type="nucleotide sequence ID" value="NZ_JADOBG010000012.1"/>
</dbReference>
<evidence type="ECO:0000313" key="1">
    <source>
        <dbReference type="EMBL" id="MBL7525489.1"/>
    </source>
</evidence>
<dbReference type="EMBL" id="JADWVN010000005">
    <property type="protein sequence ID" value="MBL7525489.1"/>
    <property type="molecule type" value="Genomic_DNA"/>
</dbReference>
<dbReference type="InterPro" id="IPR021352">
    <property type="entry name" value="DUF2971"/>
</dbReference>
<gene>
    <name evidence="1" type="ORF">I5282_02735</name>
</gene>
<proteinExistence type="predicted"/>
<dbReference type="Proteomes" id="UP000809910">
    <property type="component" value="Unassembled WGS sequence"/>
</dbReference>
<accession>A0ABS1W825</accession>
<name>A0ABS1W825_9GAMM</name>
<protein>
    <submittedName>
        <fullName evidence="1">DUF2971 domain-containing protein</fullName>
    </submittedName>
</protein>
<organism evidence="1 2">
    <name type="scientific">Legionella bononiensis</name>
    <dbReference type="NCBI Taxonomy" id="2793102"/>
    <lineage>
        <taxon>Bacteria</taxon>
        <taxon>Pseudomonadati</taxon>
        <taxon>Pseudomonadota</taxon>
        <taxon>Gammaproteobacteria</taxon>
        <taxon>Legionellales</taxon>
        <taxon>Legionellaceae</taxon>
        <taxon>Legionella</taxon>
    </lineage>
</organism>
<dbReference type="Pfam" id="PF11185">
    <property type="entry name" value="DUF2971"/>
    <property type="match status" value="1"/>
</dbReference>
<sequence length="288" mass="33585">MFIGSKMKGVLYHYTNHDSLYKIVNTKTLRATHVYYMNDSSEIKHAIDLFIKIVNQRKEQQNIQPLTLQLLEQLTEWVKYLIYNPHYIFSFSLSEHGNLLSQWRAYTHHGTGVSIGFDFSDLELYATKNNLLLIKCIYQSDEQERVLIEALDNILIQFDMDKSSINIAQGPKGQEYHVYLCKFTAQLLNVFIRIKNQSFHEECEWRLVSKYYESYKNKDIQFLSGKTTLIPYITFNIDSIRSDGYLFQQIFVGPSPNFELAFAAISSYLSNSGACNITVNSQQPFREI</sequence>